<dbReference type="GeneTree" id="ENSGT01030000235248"/>
<accession>A0A8D0HKG5</accession>
<evidence type="ECO:0000313" key="1">
    <source>
        <dbReference type="Ensembl" id="ENSSPUP00000021773.1"/>
    </source>
</evidence>
<dbReference type="InterPro" id="IPR024140">
    <property type="entry name" value="Noxa"/>
</dbReference>
<keyword evidence="2" id="KW-1185">Reference proteome</keyword>
<dbReference type="Proteomes" id="UP000694392">
    <property type="component" value="Unplaced"/>
</dbReference>
<dbReference type="GO" id="GO:0001836">
    <property type="term" value="P:release of cytochrome c from mitochondria"/>
    <property type="evidence" value="ECO:0007669"/>
    <property type="project" value="InterPro"/>
</dbReference>
<protein>
    <recommendedName>
        <fullName evidence="3">Phorbol-12-myristate-13-acetate-induced protein 1</fullName>
    </recommendedName>
</protein>
<proteinExistence type="predicted"/>
<reference evidence="1" key="1">
    <citation type="submission" date="2025-08" db="UniProtKB">
        <authorList>
            <consortium name="Ensembl"/>
        </authorList>
    </citation>
    <scope>IDENTIFICATION</scope>
</reference>
<dbReference type="Pfam" id="PF15150">
    <property type="entry name" value="PMAIP1"/>
    <property type="match status" value="1"/>
</dbReference>
<dbReference type="AlphaFoldDB" id="A0A8D0HKG5"/>
<organism evidence="1 2">
    <name type="scientific">Sphenodon punctatus</name>
    <name type="common">Tuatara</name>
    <name type="synonym">Hatteria punctata</name>
    <dbReference type="NCBI Taxonomy" id="8508"/>
    <lineage>
        <taxon>Eukaryota</taxon>
        <taxon>Metazoa</taxon>
        <taxon>Chordata</taxon>
        <taxon>Craniata</taxon>
        <taxon>Vertebrata</taxon>
        <taxon>Euteleostomi</taxon>
        <taxon>Lepidosauria</taxon>
        <taxon>Sphenodontia</taxon>
        <taxon>Sphenodontidae</taxon>
        <taxon>Sphenodon</taxon>
    </lineage>
</organism>
<dbReference type="OMA" id="RIGDKWD"/>
<dbReference type="Ensembl" id="ENSSPUT00000023199.1">
    <property type="protein sequence ID" value="ENSSPUP00000021773.1"/>
    <property type="gene ID" value="ENSSPUG00000016716.1"/>
</dbReference>
<reference evidence="1" key="2">
    <citation type="submission" date="2025-09" db="UniProtKB">
        <authorList>
            <consortium name="Ensembl"/>
        </authorList>
    </citation>
    <scope>IDENTIFICATION</scope>
</reference>
<dbReference type="PANTHER" id="PTHR14299">
    <property type="entry name" value="PHORBOL-12-MYRISTATE-13-ACETATE-INDUCED PROTEIN 1"/>
    <property type="match status" value="1"/>
</dbReference>
<evidence type="ECO:0000313" key="2">
    <source>
        <dbReference type="Proteomes" id="UP000694392"/>
    </source>
</evidence>
<dbReference type="GO" id="GO:0043065">
    <property type="term" value="P:positive regulation of apoptotic process"/>
    <property type="evidence" value="ECO:0007669"/>
    <property type="project" value="InterPro"/>
</dbReference>
<dbReference type="GO" id="GO:0006974">
    <property type="term" value="P:DNA damage response"/>
    <property type="evidence" value="ECO:0007669"/>
    <property type="project" value="InterPro"/>
</dbReference>
<sequence length="53" mass="5852">MAGKPLRKPAPFPALPAQESVVECALQLRKIGDKLNLHQKIRNLITKLFCPGT</sequence>
<dbReference type="PANTHER" id="PTHR14299:SF0">
    <property type="entry name" value="PHORBOL-12-MYRISTATE-13-ACETATE-INDUCED PROTEIN 1"/>
    <property type="match status" value="1"/>
</dbReference>
<name>A0A8D0HKG5_SPHPU</name>
<evidence type="ECO:0008006" key="3">
    <source>
        <dbReference type="Google" id="ProtNLM"/>
    </source>
</evidence>